<gene>
    <name evidence="2" type="ORF">B296_00033187</name>
</gene>
<evidence type="ECO:0000313" key="3">
    <source>
        <dbReference type="Proteomes" id="UP000287651"/>
    </source>
</evidence>
<evidence type="ECO:0000313" key="2">
    <source>
        <dbReference type="EMBL" id="RRT73614.1"/>
    </source>
</evidence>
<evidence type="ECO:0000256" key="1">
    <source>
        <dbReference type="SAM" id="MobiDB-lite"/>
    </source>
</evidence>
<name>A0A427ABK0_ENSVE</name>
<reference evidence="2 3" key="1">
    <citation type="journal article" date="2014" name="Agronomy (Basel)">
        <title>A Draft Genome Sequence for Ensete ventricosum, the Drought-Tolerant Tree Against Hunger.</title>
        <authorList>
            <person name="Harrison J."/>
            <person name="Moore K.A."/>
            <person name="Paszkiewicz K."/>
            <person name="Jones T."/>
            <person name="Grant M."/>
            <person name="Ambacheew D."/>
            <person name="Muzemil S."/>
            <person name="Studholme D.J."/>
        </authorList>
    </citation>
    <scope>NUCLEOTIDE SEQUENCE [LARGE SCALE GENOMIC DNA]</scope>
</reference>
<dbReference type="EMBL" id="AMZH03003041">
    <property type="protein sequence ID" value="RRT73614.1"/>
    <property type="molecule type" value="Genomic_DNA"/>
</dbReference>
<proteinExistence type="predicted"/>
<feature type="compositionally biased region" description="Low complexity" evidence="1">
    <location>
        <begin position="29"/>
        <end position="42"/>
    </location>
</feature>
<feature type="non-terminal residue" evidence="2">
    <location>
        <position position="123"/>
    </location>
</feature>
<feature type="region of interest" description="Disordered" evidence="1">
    <location>
        <begin position="1"/>
        <end position="69"/>
    </location>
</feature>
<protein>
    <submittedName>
        <fullName evidence="2">Uncharacterized protein</fullName>
    </submittedName>
</protein>
<dbReference type="AlphaFoldDB" id="A0A427ABK0"/>
<dbReference type="Proteomes" id="UP000287651">
    <property type="component" value="Unassembled WGS sequence"/>
</dbReference>
<sequence>MRQHLVRLLEDEASPPLSARGRDVPPRLSVRGRGAASSSSVGTKQRLILPLEDETSPRLTAQGRGAASSFRVGDELGDEAWSRLPAQGRSSASFSHWNTRRRLVFPRGDEAPLCFSREARLCL</sequence>
<comment type="caution">
    <text evidence="2">The sequence shown here is derived from an EMBL/GenBank/DDBJ whole genome shotgun (WGS) entry which is preliminary data.</text>
</comment>
<accession>A0A427ABK0</accession>
<organism evidence="2 3">
    <name type="scientific">Ensete ventricosum</name>
    <name type="common">Abyssinian banana</name>
    <name type="synonym">Musa ensete</name>
    <dbReference type="NCBI Taxonomy" id="4639"/>
    <lineage>
        <taxon>Eukaryota</taxon>
        <taxon>Viridiplantae</taxon>
        <taxon>Streptophyta</taxon>
        <taxon>Embryophyta</taxon>
        <taxon>Tracheophyta</taxon>
        <taxon>Spermatophyta</taxon>
        <taxon>Magnoliopsida</taxon>
        <taxon>Liliopsida</taxon>
        <taxon>Zingiberales</taxon>
        <taxon>Musaceae</taxon>
        <taxon>Ensete</taxon>
    </lineage>
</organism>